<keyword evidence="5 9" id="KW-0067">ATP-binding</keyword>
<keyword evidence="12" id="KW-1185">Reference proteome</keyword>
<dbReference type="EC" id="6.1.1.5" evidence="2"/>
<evidence type="ECO:0000256" key="4">
    <source>
        <dbReference type="ARBA" id="ARBA00022741"/>
    </source>
</evidence>
<evidence type="ECO:0000313" key="12">
    <source>
        <dbReference type="Proteomes" id="UP000695000"/>
    </source>
</evidence>
<keyword evidence="6 9" id="KW-0648">Protein biosynthesis</keyword>
<evidence type="ECO:0000259" key="11">
    <source>
        <dbReference type="Pfam" id="PF08264"/>
    </source>
</evidence>
<dbReference type="InterPro" id="IPR014729">
    <property type="entry name" value="Rossmann-like_a/b/a_fold"/>
</dbReference>
<dbReference type="InterPro" id="IPR050081">
    <property type="entry name" value="Ile-tRNA_ligase"/>
</dbReference>
<dbReference type="PANTHER" id="PTHR42765:SF1">
    <property type="entry name" value="ISOLEUCINE--TRNA LIGASE, MITOCHONDRIAL"/>
    <property type="match status" value="1"/>
</dbReference>
<dbReference type="SUPFAM" id="SSF50677">
    <property type="entry name" value="ValRS/IleRS/LeuRS editing domain"/>
    <property type="match status" value="1"/>
</dbReference>
<dbReference type="SUPFAM" id="SSF47323">
    <property type="entry name" value="Anticodon-binding domain of a subclass of class I aminoacyl-tRNA synthetases"/>
    <property type="match status" value="1"/>
</dbReference>
<evidence type="ECO:0000256" key="7">
    <source>
        <dbReference type="ARBA" id="ARBA00023146"/>
    </source>
</evidence>
<dbReference type="InterPro" id="IPR002300">
    <property type="entry name" value="aa-tRNA-synth_Ia"/>
</dbReference>
<keyword evidence="7 9" id="KW-0030">Aminoacyl-tRNA synthetase</keyword>
<dbReference type="InterPro" id="IPR001412">
    <property type="entry name" value="aa-tRNA-synth_I_CS"/>
</dbReference>
<evidence type="ECO:0000256" key="8">
    <source>
        <dbReference type="ARBA" id="ARBA00032665"/>
    </source>
</evidence>
<evidence type="ECO:0000256" key="6">
    <source>
        <dbReference type="ARBA" id="ARBA00022917"/>
    </source>
</evidence>
<dbReference type="InterPro" id="IPR009008">
    <property type="entry name" value="Val/Leu/Ile-tRNA-synth_edit"/>
</dbReference>
<dbReference type="InterPro" id="IPR002301">
    <property type="entry name" value="Ile-tRNA-ligase"/>
</dbReference>
<evidence type="ECO:0000313" key="13">
    <source>
        <dbReference type="RefSeq" id="XP_017775105.1"/>
    </source>
</evidence>
<dbReference type="RefSeq" id="XP_017775105.1">
    <property type="nucleotide sequence ID" value="XM_017919616.1"/>
</dbReference>
<dbReference type="SUPFAM" id="SSF52374">
    <property type="entry name" value="Nucleotidylyl transferase"/>
    <property type="match status" value="1"/>
</dbReference>
<dbReference type="Gene3D" id="3.90.740.10">
    <property type="entry name" value="Valyl/Leucyl/Isoleucyl-tRNA synthetase, editing domain"/>
    <property type="match status" value="1"/>
</dbReference>
<dbReference type="PANTHER" id="PTHR42765">
    <property type="entry name" value="SOLEUCYL-TRNA SYNTHETASE"/>
    <property type="match status" value="1"/>
</dbReference>
<dbReference type="InterPro" id="IPR033708">
    <property type="entry name" value="Anticodon_Ile_BEm"/>
</dbReference>
<dbReference type="CDD" id="cd07960">
    <property type="entry name" value="Anticodon_Ia_Ile_BEm"/>
    <property type="match status" value="1"/>
</dbReference>
<dbReference type="GeneID" id="108561605"/>
<dbReference type="InterPro" id="IPR009080">
    <property type="entry name" value="tRNAsynth_Ia_anticodon-bd"/>
</dbReference>
<dbReference type="Gene3D" id="1.10.730.20">
    <property type="match status" value="1"/>
</dbReference>
<evidence type="ECO:0000256" key="9">
    <source>
        <dbReference type="RuleBase" id="RU363035"/>
    </source>
</evidence>
<gene>
    <name evidence="13" type="primary">LOC108561605</name>
</gene>
<name>A0ABM1MKK5_NICVS</name>
<dbReference type="Pfam" id="PF08264">
    <property type="entry name" value="Anticodon_1"/>
    <property type="match status" value="1"/>
</dbReference>
<evidence type="ECO:0000256" key="2">
    <source>
        <dbReference type="ARBA" id="ARBA00013165"/>
    </source>
</evidence>
<reference evidence="13" key="1">
    <citation type="submission" date="2025-08" db="UniProtKB">
        <authorList>
            <consortium name="RefSeq"/>
        </authorList>
    </citation>
    <scope>IDENTIFICATION</scope>
    <source>
        <tissue evidence="13">Whole Larva</tissue>
    </source>
</reference>
<feature type="domain" description="Methionyl/Valyl/Leucyl/Isoleucyl-tRNA synthetase anticodon-binding" evidence="11">
    <location>
        <begin position="705"/>
        <end position="838"/>
    </location>
</feature>
<dbReference type="GO" id="GO:0016874">
    <property type="term" value="F:ligase activity"/>
    <property type="evidence" value="ECO:0007669"/>
    <property type="project" value="UniProtKB-KW"/>
</dbReference>
<evidence type="ECO:0000256" key="1">
    <source>
        <dbReference type="ARBA" id="ARBA00005594"/>
    </source>
</evidence>
<dbReference type="InterPro" id="IPR013155">
    <property type="entry name" value="M/V/L/I-tRNA-synth_anticd-bd"/>
</dbReference>
<keyword evidence="3 9" id="KW-0436">Ligase</keyword>
<dbReference type="NCBIfam" id="TIGR00392">
    <property type="entry name" value="ileS"/>
    <property type="match status" value="1"/>
</dbReference>
<accession>A0ABM1MKK5</accession>
<evidence type="ECO:0000259" key="10">
    <source>
        <dbReference type="Pfam" id="PF00133"/>
    </source>
</evidence>
<proteinExistence type="inferred from homology"/>
<dbReference type="CDD" id="cd00818">
    <property type="entry name" value="IleRS_core"/>
    <property type="match status" value="1"/>
</dbReference>
<dbReference type="Pfam" id="PF00133">
    <property type="entry name" value="tRNA-synt_1"/>
    <property type="match status" value="1"/>
</dbReference>
<protein>
    <recommendedName>
        <fullName evidence="2">isoleucine--tRNA ligase</fullName>
        <ecNumber evidence="2">6.1.1.5</ecNumber>
    </recommendedName>
    <alternativeName>
        <fullName evidence="8">Isoleucyl-tRNA synthetase</fullName>
    </alternativeName>
</protein>
<feature type="domain" description="Aminoacyl-tRNA synthetase class Ia" evidence="10">
    <location>
        <begin position="65"/>
        <end position="652"/>
    </location>
</feature>
<evidence type="ECO:0000256" key="3">
    <source>
        <dbReference type="ARBA" id="ARBA00022598"/>
    </source>
</evidence>
<evidence type="ECO:0000256" key="5">
    <source>
        <dbReference type="ARBA" id="ARBA00022840"/>
    </source>
</evidence>
<sequence>MQLLRYIKFRSYSSKVNKNKYSNTVLLPQTSFPLRLEHQKLIERDSKLNELNKSIYAWQRDNLPGPDFVLHDGPPYANGVPHMGHAINKILKDIIVRSKILSGQRAHYVHGWDCHGLPIELKAVTNTKGDLTPIQIRHRARNFAQQTIEKQKKAFISWGVIGDYENAYKTFNKDYIQNQLQQFYTLYEKNLIYRDFKPVYWSPSSGTALAESELEYKADHRSTAATVAFETVKLPNQLSHHKNVSILIWTTTPWTLPSNQTVCFNKEISYSLIQDKSGSSNKFIISTNLVQAHSKLVNKEFTILDTFSGDLLENVTYKQPIYDNELPLVESNHATDSKGTGLVHCAPAHGPEDFLVALKYNINIKNMVDETGSYTSEAGPTLEGLPVLTGGSEKVLKIIKDKVVHIEDFVHSYPYDWRTKQPVILRACKQWFIDTNAIKDRAIELLKDVQVIPKMNGEMYKTTLTKQLKKRPYWCISRQRIWGTPIPVFYEKSSGKPIVNKKIIDHLVNMIESNQGVDFWWQLPIEELLPQNILDELKLSIDEIEKGQDILDIWFDSGVSWSKVLEGEKVADIYLEGLDQFNGWFQSSLMTSVAIRDKAPYKSLYVHGFALDENGLKMSKSLGNVIDPQEILQGGNKQKPYGVDTLRWWVACHANQDCMAYISKNVLQASAEEVQKVRSTLRFAVGALTDYSEDVLDNSKLHLIDRYMLHTLCNFKRQADDYLKEYQFNKLCTSVINLTTNQISALYYTAIKDRLYCDTVDSDNRRSAQFVLNQMFLVLGESLGSIVPHLIEELHGHLHNESSKSFYESHEPNKLDEWHNDSVKEVMKTVLDVKKELNKILGANTNNSSINIKVSKEFSNKIEDISRFSDELVAILQVSSVSIEVDEQQNILFNLETKQTDKFNCQRCRKFTSITEGDLCNRCSDVLQLLEKSDALKI</sequence>
<keyword evidence="4 9" id="KW-0547">Nucleotide-binding</keyword>
<comment type="similarity">
    <text evidence="1 9">Belongs to the class-I aminoacyl-tRNA synthetase family.</text>
</comment>
<dbReference type="Gene3D" id="3.40.50.620">
    <property type="entry name" value="HUPs"/>
    <property type="match status" value="2"/>
</dbReference>
<organism evidence="12 13">
    <name type="scientific">Nicrophorus vespilloides</name>
    <name type="common">Boreal carrion beetle</name>
    <dbReference type="NCBI Taxonomy" id="110193"/>
    <lineage>
        <taxon>Eukaryota</taxon>
        <taxon>Metazoa</taxon>
        <taxon>Ecdysozoa</taxon>
        <taxon>Arthropoda</taxon>
        <taxon>Hexapoda</taxon>
        <taxon>Insecta</taxon>
        <taxon>Pterygota</taxon>
        <taxon>Neoptera</taxon>
        <taxon>Endopterygota</taxon>
        <taxon>Coleoptera</taxon>
        <taxon>Polyphaga</taxon>
        <taxon>Staphyliniformia</taxon>
        <taxon>Silphidae</taxon>
        <taxon>Nicrophorinae</taxon>
        <taxon>Nicrophorus</taxon>
    </lineage>
</organism>
<dbReference type="PRINTS" id="PR00984">
    <property type="entry name" value="TRNASYNTHILE"/>
</dbReference>
<dbReference type="Gene3D" id="1.10.10.830">
    <property type="entry name" value="Ile-tRNA synthetase CP2 domain-like"/>
    <property type="match status" value="1"/>
</dbReference>
<dbReference type="PROSITE" id="PS00178">
    <property type="entry name" value="AA_TRNA_LIGASE_I"/>
    <property type="match status" value="1"/>
</dbReference>
<dbReference type="Proteomes" id="UP000695000">
    <property type="component" value="Unplaced"/>
</dbReference>